<keyword evidence="2" id="KW-1185">Reference proteome</keyword>
<dbReference type="Proteomes" id="UP000007148">
    <property type="component" value="Unassembled WGS sequence"/>
</dbReference>
<evidence type="ECO:0000313" key="1">
    <source>
        <dbReference type="EMBL" id="CCA77389.1"/>
    </source>
</evidence>
<dbReference type="HOGENOM" id="CLU_1230335_0_0_1"/>
<comment type="caution">
    <text evidence="1">The sequence shown here is derived from an EMBL/GenBank/DDBJ whole genome shotgun (WGS) entry which is preliminary data.</text>
</comment>
<dbReference type="AlphaFoldDB" id="G4U1E6"/>
<evidence type="ECO:0008006" key="3">
    <source>
        <dbReference type="Google" id="ProtNLM"/>
    </source>
</evidence>
<gene>
    <name evidence="1" type="ORF">PIIN_11366</name>
</gene>
<reference evidence="1 2" key="1">
    <citation type="journal article" date="2011" name="PLoS Pathog.">
        <title>Endophytic Life Strategies Decoded by Genome and Transcriptome Analyses of the Mutualistic Root Symbiont Piriformospora indica.</title>
        <authorList>
            <person name="Zuccaro A."/>
            <person name="Lahrmann U."/>
            <person name="Guldener U."/>
            <person name="Langen G."/>
            <person name="Pfiffi S."/>
            <person name="Biedenkopf D."/>
            <person name="Wong P."/>
            <person name="Samans B."/>
            <person name="Grimm C."/>
            <person name="Basiewicz M."/>
            <person name="Murat C."/>
            <person name="Martin F."/>
            <person name="Kogel K.H."/>
        </authorList>
    </citation>
    <scope>NUCLEOTIDE SEQUENCE [LARGE SCALE GENOMIC DNA]</scope>
    <source>
        <strain evidence="1 2">DSM 11827</strain>
    </source>
</reference>
<protein>
    <recommendedName>
        <fullName evidence="3">Cleavage/polyadenylation specificity factor A subunit N-terminal domain-containing protein</fullName>
    </recommendedName>
</protein>
<evidence type="ECO:0000313" key="2">
    <source>
        <dbReference type="Proteomes" id="UP000007148"/>
    </source>
</evidence>
<dbReference type="OrthoDB" id="3141767at2759"/>
<name>G4U1E6_SERID</name>
<proteinExistence type="predicted"/>
<organism evidence="1 2">
    <name type="scientific">Serendipita indica (strain DSM 11827)</name>
    <name type="common">Root endophyte fungus</name>
    <name type="synonym">Piriformospora indica</name>
    <dbReference type="NCBI Taxonomy" id="1109443"/>
    <lineage>
        <taxon>Eukaryota</taxon>
        <taxon>Fungi</taxon>
        <taxon>Dikarya</taxon>
        <taxon>Basidiomycota</taxon>
        <taxon>Agaricomycotina</taxon>
        <taxon>Agaricomycetes</taxon>
        <taxon>Sebacinales</taxon>
        <taxon>Serendipitaceae</taxon>
        <taxon>Serendipita</taxon>
    </lineage>
</organism>
<dbReference type="EMBL" id="CAFZ01001552">
    <property type="protein sequence ID" value="CCA77389.1"/>
    <property type="molecule type" value="Genomic_DNA"/>
</dbReference>
<dbReference type="InParanoid" id="G4U1E6"/>
<sequence length="225" mass="25382">MAMNWSNVTPNHLIVPIKCYDLTTGLLVGSFDMALHTEYSSLSPLWCTSTALSPTEIIVSILRYARYGNGAEYYVQRILLSQSSEDDGITFTAQPILQVSNEECTMRLSPNGKFLVLQQDNTYIYKLDGSTVPRVFKTIESDNEKHISFHGDTLVIMEDKTLNVAAVHLPSLLEDWPEEYDEDNYTTLPTCSLGTTEGKRKLLLLSLWISTMAQRRIQSPLVLHT</sequence>
<accession>G4U1E6</accession>